<evidence type="ECO:0000256" key="2">
    <source>
        <dbReference type="ARBA" id="ARBA00023203"/>
    </source>
</evidence>
<dbReference type="GO" id="GO:0005884">
    <property type="term" value="C:actin filament"/>
    <property type="evidence" value="ECO:0007669"/>
    <property type="project" value="TreeGrafter"/>
</dbReference>
<reference evidence="3 4" key="1">
    <citation type="journal article" date="2015" name="Nat. Commun.">
        <title>Outbred genome sequencing and CRISPR/Cas9 gene editing in butterflies.</title>
        <authorList>
            <person name="Li X."/>
            <person name="Fan D."/>
            <person name="Zhang W."/>
            <person name="Liu G."/>
            <person name="Zhang L."/>
            <person name="Zhao L."/>
            <person name="Fang X."/>
            <person name="Chen L."/>
            <person name="Dong Y."/>
            <person name="Chen Y."/>
            <person name="Ding Y."/>
            <person name="Zhao R."/>
            <person name="Feng M."/>
            <person name="Zhu Y."/>
            <person name="Feng Y."/>
            <person name="Jiang X."/>
            <person name="Zhu D."/>
            <person name="Xiang H."/>
            <person name="Feng X."/>
            <person name="Li S."/>
            <person name="Wang J."/>
            <person name="Zhang G."/>
            <person name="Kronforst M.R."/>
            <person name="Wang W."/>
        </authorList>
    </citation>
    <scope>NUCLEOTIDE SEQUENCE [LARGE SCALE GENOMIC DNA]</scope>
    <source>
        <strain evidence="3">Ya'a_city_454_Pm</strain>
        <tissue evidence="3">Whole body</tissue>
    </source>
</reference>
<sequence length="89" mass="10008">MCCFQVSSTFKQAVSKKENLEHLGGMSEASSDGTTHSVRLEEQMAFSGWINSNLENDPDLKHLLPIDAEGKQLYEKLKDGLILWSVFTF</sequence>
<dbReference type="GO" id="GO:0051017">
    <property type="term" value="P:actin filament bundle assembly"/>
    <property type="evidence" value="ECO:0007669"/>
    <property type="project" value="InterPro"/>
</dbReference>
<dbReference type="PANTHER" id="PTHR19961">
    <property type="entry name" value="FIMBRIN/PLASTIN"/>
    <property type="match status" value="1"/>
</dbReference>
<evidence type="ECO:0000313" key="3">
    <source>
        <dbReference type="EMBL" id="KPJ21030.1"/>
    </source>
</evidence>
<dbReference type="InParanoid" id="A0A0N1IKP1"/>
<keyword evidence="4" id="KW-1185">Reference proteome</keyword>
<dbReference type="EMBL" id="LADJ01015947">
    <property type="protein sequence ID" value="KPJ21030.1"/>
    <property type="molecule type" value="Genomic_DNA"/>
</dbReference>
<dbReference type="Proteomes" id="UP000053240">
    <property type="component" value="Unassembled WGS sequence"/>
</dbReference>
<dbReference type="InterPro" id="IPR036872">
    <property type="entry name" value="CH_dom_sf"/>
</dbReference>
<gene>
    <name evidence="3" type="ORF">RR48_00606</name>
</gene>
<proteinExistence type="predicted"/>
<evidence type="ECO:0000256" key="1">
    <source>
        <dbReference type="ARBA" id="ARBA00022737"/>
    </source>
</evidence>
<dbReference type="InterPro" id="IPR039959">
    <property type="entry name" value="Fimbrin/Plastin"/>
</dbReference>
<organism evidence="3 4">
    <name type="scientific">Papilio machaon</name>
    <name type="common">Old World swallowtail butterfly</name>
    <dbReference type="NCBI Taxonomy" id="76193"/>
    <lineage>
        <taxon>Eukaryota</taxon>
        <taxon>Metazoa</taxon>
        <taxon>Ecdysozoa</taxon>
        <taxon>Arthropoda</taxon>
        <taxon>Hexapoda</taxon>
        <taxon>Insecta</taxon>
        <taxon>Pterygota</taxon>
        <taxon>Neoptera</taxon>
        <taxon>Endopterygota</taxon>
        <taxon>Lepidoptera</taxon>
        <taxon>Glossata</taxon>
        <taxon>Ditrysia</taxon>
        <taxon>Papilionoidea</taxon>
        <taxon>Papilionidae</taxon>
        <taxon>Papilioninae</taxon>
        <taxon>Papilio</taxon>
    </lineage>
</organism>
<keyword evidence="1" id="KW-0677">Repeat</keyword>
<dbReference type="PANTHER" id="PTHR19961:SF18">
    <property type="entry name" value="FI19014P1"/>
    <property type="match status" value="1"/>
</dbReference>
<comment type="caution">
    <text evidence="3">The sequence shown here is derived from an EMBL/GenBank/DDBJ whole genome shotgun (WGS) entry which is preliminary data.</text>
</comment>
<name>A0A0N1IKP1_PAPMA</name>
<dbReference type="GO" id="GO:0005737">
    <property type="term" value="C:cytoplasm"/>
    <property type="evidence" value="ECO:0007669"/>
    <property type="project" value="TreeGrafter"/>
</dbReference>
<dbReference type="AlphaFoldDB" id="A0A0N1IKP1"/>
<evidence type="ECO:0000313" key="4">
    <source>
        <dbReference type="Proteomes" id="UP000053240"/>
    </source>
</evidence>
<dbReference type="STRING" id="76193.A0A0N1IKP1"/>
<dbReference type="GO" id="GO:0051015">
    <property type="term" value="F:actin filament binding"/>
    <property type="evidence" value="ECO:0007669"/>
    <property type="project" value="InterPro"/>
</dbReference>
<accession>A0A0N1IKP1</accession>
<keyword evidence="2" id="KW-0009">Actin-binding</keyword>
<dbReference type="SUPFAM" id="SSF47576">
    <property type="entry name" value="Calponin-homology domain, CH-domain"/>
    <property type="match status" value="1"/>
</dbReference>
<dbReference type="GO" id="GO:0032432">
    <property type="term" value="C:actin filament bundle"/>
    <property type="evidence" value="ECO:0007669"/>
    <property type="project" value="TreeGrafter"/>
</dbReference>
<protein>
    <submittedName>
        <fullName evidence="3">Plastin-1</fullName>
    </submittedName>
</protein>
<dbReference type="GO" id="GO:0051639">
    <property type="term" value="P:actin filament network formation"/>
    <property type="evidence" value="ECO:0007669"/>
    <property type="project" value="TreeGrafter"/>
</dbReference>
<dbReference type="Gene3D" id="1.10.418.10">
    <property type="entry name" value="Calponin-like domain"/>
    <property type="match status" value="1"/>
</dbReference>